<dbReference type="AlphaFoldDB" id="A0A2I0A0X1"/>
<feature type="transmembrane region" description="Helical" evidence="1">
    <location>
        <begin position="179"/>
        <end position="198"/>
    </location>
</feature>
<keyword evidence="1" id="KW-0812">Transmembrane</keyword>
<dbReference type="PANTHER" id="PTHR33133">
    <property type="entry name" value="OS08G0107100 PROTEIN-RELATED"/>
    <property type="match status" value="1"/>
</dbReference>
<reference evidence="2 3" key="1">
    <citation type="journal article" date="2017" name="Nature">
        <title>The Apostasia genome and the evolution of orchids.</title>
        <authorList>
            <person name="Zhang G.Q."/>
            <person name="Liu K.W."/>
            <person name="Li Z."/>
            <person name="Lohaus R."/>
            <person name="Hsiao Y.Y."/>
            <person name="Niu S.C."/>
            <person name="Wang J.Y."/>
            <person name="Lin Y.C."/>
            <person name="Xu Q."/>
            <person name="Chen L.J."/>
            <person name="Yoshida K."/>
            <person name="Fujiwara S."/>
            <person name="Wang Z.W."/>
            <person name="Zhang Y.Q."/>
            <person name="Mitsuda N."/>
            <person name="Wang M."/>
            <person name="Liu G.H."/>
            <person name="Pecoraro L."/>
            <person name="Huang H.X."/>
            <person name="Xiao X.J."/>
            <person name="Lin M."/>
            <person name="Wu X.Y."/>
            <person name="Wu W.L."/>
            <person name="Chen Y.Y."/>
            <person name="Chang S.B."/>
            <person name="Sakamoto S."/>
            <person name="Ohme-Takagi M."/>
            <person name="Yagi M."/>
            <person name="Zeng S.J."/>
            <person name="Shen C.Y."/>
            <person name="Yeh C.M."/>
            <person name="Luo Y.B."/>
            <person name="Tsai W.C."/>
            <person name="Van de Peer Y."/>
            <person name="Liu Z.J."/>
        </authorList>
    </citation>
    <scope>NUCLEOTIDE SEQUENCE [LARGE SCALE GENOMIC DNA]</scope>
    <source>
        <strain evidence="3">cv. Shenzhen</strain>
        <tissue evidence="2">Stem</tissue>
    </source>
</reference>
<protein>
    <submittedName>
        <fullName evidence="2">Uncharacterized protein</fullName>
    </submittedName>
</protein>
<evidence type="ECO:0000313" key="2">
    <source>
        <dbReference type="EMBL" id="PKA49184.1"/>
    </source>
</evidence>
<name>A0A2I0A0X1_9ASPA</name>
<accession>A0A2I0A0X1</accession>
<evidence type="ECO:0000256" key="1">
    <source>
        <dbReference type="SAM" id="Phobius"/>
    </source>
</evidence>
<dbReference type="Proteomes" id="UP000236161">
    <property type="component" value="Unassembled WGS sequence"/>
</dbReference>
<gene>
    <name evidence="2" type="ORF">AXF42_Ash010869</name>
</gene>
<dbReference type="EMBL" id="KZ452040">
    <property type="protein sequence ID" value="PKA49184.1"/>
    <property type="molecule type" value="Genomic_DNA"/>
</dbReference>
<evidence type="ECO:0000313" key="3">
    <source>
        <dbReference type="Proteomes" id="UP000236161"/>
    </source>
</evidence>
<keyword evidence="1" id="KW-0472">Membrane</keyword>
<feature type="transmembrane region" description="Helical" evidence="1">
    <location>
        <begin position="147"/>
        <end position="173"/>
    </location>
</feature>
<proteinExistence type="predicted"/>
<sequence length="334" mass="36226">MAFITSSSKPSPTIFQTLDRALKLLCQSSPLSFPLLLFSILTSSLLFISNFLSVAPIAKDLLSKLLPFFSHHHPSPFGPDFPKQIAAIISDARRLAAAQSPFSIAAFSLSLLLLIAAVHAFSAAYTGEPLTLPSLLQKIKIRWYQTLITQLYILILTIGFAVVSSAVIASVHLWENSPLVDGISGSLFTAAASLYIYLRSRWWLSLVITVVEKKETYGIGALSWAVELFYNNVRRGMTITVLDLAGAGTIAAGYFVAMGSAREDLEMQIKITSLTAAAGVVWGTVITAVYTVFYFECRESFSSAVDGMGYGFSWEKLRPLRIGAGSSGMTAIDV</sequence>
<keyword evidence="3" id="KW-1185">Reference proteome</keyword>
<dbReference type="PANTHER" id="PTHR33133:SF1">
    <property type="entry name" value="EXPRESSED PROTEIN-RELATED"/>
    <property type="match status" value="1"/>
</dbReference>
<feature type="transmembrane region" description="Helical" evidence="1">
    <location>
        <begin position="104"/>
        <end position="126"/>
    </location>
</feature>
<organism evidence="2 3">
    <name type="scientific">Apostasia shenzhenica</name>
    <dbReference type="NCBI Taxonomy" id="1088818"/>
    <lineage>
        <taxon>Eukaryota</taxon>
        <taxon>Viridiplantae</taxon>
        <taxon>Streptophyta</taxon>
        <taxon>Embryophyta</taxon>
        <taxon>Tracheophyta</taxon>
        <taxon>Spermatophyta</taxon>
        <taxon>Magnoliopsida</taxon>
        <taxon>Liliopsida</taxon>
        <taxon>Asparagales</taxon>
        <taxon>Orchidaceae</taxon>
        <taxon>Apostasioideae</taxon>
        <taxon>Apostasia</taxon>
    </lineage>
</organism>
<feature type="transmembrane region" description="Helical" evidence="1">
    <location>
        <begin position="271"/>
        <end position="295"/>
    </location>
</feature>
<keyword evidence="1" id="KW-1133">Transmembrane helix</keyword>
<feature type="transmembrane region" description="Helical" evidence="1">
    <location>
        <begin position="239"/>
        <end position="259"/>
    </location>
</feature>
<feature type="transmembrane region" description="Helical" evidence="1">
    <location>
        <begin position="33"/>
        <end position="58"/>
    </location>
</feature>
<dbReference type="OrthoDB" id="777403at2759"/>